<dbReference type="PANTHER" id="PTHR33146">
    <property type="entry name" value="ENDONUCLEASE 4"/>
    <property type="match status" value="1"/>
</dbReference>
<evidence type="ECO:0000256" key="3">
    <source>
        <dbReference type="ARBA" id="ARBA00022759"/>
    </source>
</evidence>
<reference evidence="8 9" key="1">
    <citation type="submission" date="2023-03" db="EMBL/GenBank/DDBJ databases">
        <title>NovoSphingobium album sp. nov. isolated from polycyclic aromatic hydrocarbons- and heavy-metal polluted soil.</title>
        <authorList>
            <person name="Liu Z."/>
            <person name="Wang K."/>
        </authorList>
    </citation>
    <scope>NUCLEOTIDE SEQUENCE [LARGE SCALE GENOMIC DNA]</scope>
    <source>
        <strain evidence="8 9">H3SJ31-1</strain>
    </source>
</reference>
<name>A0ABT5WVN6_9SPHN</name>
<dbReference type="EMBL" id="JARESE010000070">
    <property type="protein sequence ID" value="MDE8653944.1"/>
    <property type="molecule type" value="Genomic_DNA"/>
</dbReference>
<feature type="signal peptide" evidence="7">
    <location>
        <begin position="1"/>
        <end position="21"/>
    </location>
</feature>
<dbReference type="Gene3D" id="1.10.575.10">
    <property type="entry name" value="P1 Nuclease"/>
    <property type="match status" value="1"/>
</dbReference>
<keyword evidence="6" id="KW-0325">Glycoprotein</keyword>
<dbReference type="Pfam" id="PF02265">
    <property type="entry name" value="S1-P1_nuclease"/>
    <property type="match status" value="1"/>
</dbReference>
<evidence type="ECO:0000313" key="9">
    <source>
        <dbReference type="Proteomes" id="UP001216253"/>
    </source>
</evidence>
<dbReference type="RefSeq" id="WP_275230065.1">
    <property type="nucleotide sequence ID" value="NZ_JARESE010000070.1"/>
</dbReference>
<keyword evidence="4" id="KW-0378">Hydrolase</keyword>
<dbReference type="SUPFAM" id="SSF48537">
    <property type="entry name" value="Phospholipase C/P1 nuclease"/>
    <property type="match status" value="1"/>
</dbReference>
<evidence type="ECO:0000256" key="7">
    <source>
        <dbReference type="SAM" id="SignalP"/>
    </source>
</evidence>
<evidence type="ECO:0000256" key="4">
    <source>
        <dbReference type="ARBA" id="ARBA00022801"/>
    </source>
</evidence>
<evidence type="ECO:0000313" key="8">
    <source>
        <dbReference type="EMBL" id="MDE8653944.1"/>
    </source>
</evidence>
<keyword evidence="5" id="KW-1015">Disulfide bond</keyword>
<gene>
    <name evidence="8" type="ORF">PYV00_19825</name>
</gene>
<evidence type="ECO:0000256" key="5">
    <source>
        <dbReference type="ARBA" id="ARBA00023157"/>
    </source>
</evidence>
<evidence type="ECO:0000256" key="6">
    <source>
        <dbReference type="ARBA" id="ARBA00023180"/>
    </source>
</evidence>
<proteinExistence type="predicted"/>
<sequence length="281" mass="30932">MRRLLILLAALAGLCGQPAFAWGEYGHRTVAAIAMANISPATRARIRTLLRAEPQLGTPDCPVRSLEDAAVWPDCLRGESWRWAYTFPWHYQNEPVCADFDIKRNCANGNCVTPQIERNRRILATPGLPVGERLMALAFLAHFVGDVHQPLHVGENEDLGGNKVGASYGIAPGRNLHAIWDGALAERAISSAEPPLARRYSPAERAELATGTIEDWARESWQMSRDFLYPTAFGGKVPCGDRNPAAIVWTDEAITAALPLIDRRMEQAGLRLARMLDETLG</sequence>
<dbReference type="InterPro" id="IPR008947">
    <property type="entry name" value="PLipase_C/P1_nuclease_dom_sf"/>
</dbReference>
<evidence type="ECO:0000256" key="1">
    <source>
        <dbReference type="ARBA" id="ARBA00022722"/>
    </source>
</evidence>
<accession>A0ABT5WVN6</accession>
<dbReference type="PANTHER" id="PTHR33146:SF26">
    <property type="entry name" value="ENDONUCLEASE 4"/>
    <property type="match status" value="1"/>
</dbReference>
<dbReference type="CDD" id="cd11010">
    <property type="entry name" value="S1-P1_nuclease"/>
    <property type="match status" value="1"/>
</dbReference>
<keyword evidence="2" id="KW-0479">Metal-binding</keyword>
<keyword evidence="3" id="KW-0255">Endonuclease</keyword>
<dbReference type="Proteomes" id="UP001216253">
    <property type="component" value="Unassembled WGS sequence"/>
</dbReference>
<comment type="caution">
    <text evidence="8">The sequence shown here is derived from an EMBL/GenBank/DDBJ whole genome shotgun (WGS) entry which is preliminary data.</text>
</comment>
<keyword evidence="1" id="KW-0540">Nuclease</keyword>
<feature type="chain" id="PRO_5046626467" evidence="7">
    <location>
        <begin position="22"/>
        <end position="281"/>
    </location>
</feature>
<keyword evidence="9" id="KW-1185">Reference proteome</keyword>
<evidence type="ECO:0000256" key="2">
    <source>
        <dbReference type="ARBA" id="ARBA00022723"/>
    </source>
</evidence>
<keyword evidence="7" id="KW-0732">Signal</keyword>
<organism evidence="8 9">
    <name type="scientific">Novosphingobium album</name>
    <name type="common">ex Liu et al. 2023</name>
    <dbReference type="NCBI Taxonomy" id="3031130"/>
    <lineage>
        <taxon>Bacteria</taxon>
        <taxon>Pseudomonadati</taxon>
        <taxon>Pseudomonadota</taxon>
        <taxon>Alphaproteobacteria</taxon>
        <taxon>Sphingomonadales</taxon>
        <taxon>Sphingomonadaceae</taxon>
        <taxon>Novosphingobium</taxon>
    </lineage>
</organism>
<protein>
    <submittedName>
        <fullName evidence="8">S1/P1 nuclease</fullName>
    </submittedName>
</protein>
<dbReference type="InterPro" id="IPR003154">
    <property type="entry name" value="S1/P1nuclease"/>
</dbReference>